<feature type="domain" description="C2H2-type" evidence="10">
    <location>
        <begin position="58"/>
        <end position="86"/>
    </location>
</feature>
<reference evidence="11" key="1">
    <citation type="submission" date="2021-04" db="EMBL/GenBank/DDBJ databases">
        <authorList>
            <person name="Tunstrom K."/>
        </authorList>
    </citation>
    <scope>NUCLEOTIDE SEQUENCE</scope>
</reference>
<proteinExistence type="predicted"/>
<evidence type="ECO:0000256" key="4">
    <source>
        <dbReference type="ARBA" id="ARBA00022771"/>
    </source>
</evidence>
<evidence type="ECO:0000256" key="5">
    <source>
        <dbReference type="ARBA" id="ARBA00022833"/>
    </source>
</evidence>
<dbReference type="Proteomes" id="UP000691718">
    <property type="component" value="Unassembled WGS sequence"/>
</dbReference>
<dbReference type="InterPro" id="IPR013087">
    <property type="entry name" value="Znf_C2H2_type"/>
</dbReference>
<keyword evidence="5" id="KW-0862">Zinc</keyword>
<evidence type="ECO:0000256" key="3">
    <source>
        <dbReference type="ARBA" id="ARBA00022737"/>
    </source>
</evidence>
<keyword evidence="7" id="KW-0804">Transcription</keyword>
<name>A0A8S3XJS6_PARAO</name>
<dbReference type="FunFam" id="3.30.160.60:FF:000003">
    <property type="entry name" value="Zinc finger protein 3 homolog"/>
    <property type="match status" value="1"/>
</dbReference>
<keyword evidence="3" id="KW-0677">Repeat</keyword>
<keyword evidence="12" id="KW-1185">Reference proteome</keyword>
<evidence type="ECO:0000256" key="8">
    <source>
        <dbReference type="ARBA" id="ARBA00023242"/>
    </source>
</evidence>
<evidence type="ECO:0000259" key="10">
    <source>
        <dbReference type="PROSITE" id="PS50157"/>
    </source>
</evidence>
<dbReference type="PROSITE" id="PS00028">
    <property type="entry name" value="ZINC_FINGER_C2H2_1"/>
    <property type="match status" value="2"/>
</dbReference>
<gene>
    <name evidence="11" type="ORF">PAPOLLO_LOCUS18607</name>
</gene>
<sequence>MKKILHLFANLTAHVKWSELTSSIIPTDSNVRCAAKATRPKKAMQDHFNYHHLGKTSHKCLICNKPMATKACVERHMMRIHGEKKEKPRTHICEQCGKAFADKKILTQHEITHSGARPLSCDICQQTFKHKASLYTHRKRVHNIAIAKKVVEFMDTQNMGT</sequence>
<dbReference type="GO" id="GO:0000981">
    <property type="term" value="F:DNA-binding transcription factor activity, RNA polymerase II-specific"/>
    <property type="evidence" value="ECO:0007669"/>
    <property type="project" value="TreeGrafter"/>
</dbReference>
<comment type="subcellular location">
    <subcellularLocation>
        <location evidence="1">Nucleus</location>
    </subcellularLocation>
</comment>
<evidence type="ECO:0000256" key="7">
    <source>
        <dbReference type="ARBA" id="ARBA00023163"/>
    </source>
</evidence>
<keyword evidence="4 9" id="KW-0863">Zinc-finger</keyword>
<evidence type="ECO:0000256" key="2">
    <source>
        <dbReference type="ARBA" id="ARBA00022723"/>
    </source>
</evidence>
<evidence type="ECO:0000313" key="11">
    <source>
        <dbReference type="EMBL" id="CAG5026409.1"/>
    </source>
</evidence>
<keyword evidence="6" id="KW-0805">Transcription regulation</keyword>
<keyword evidence="2" id="KW-0479">Metal-binding</keyword>
<dbReference type="SMART" id="SM00355">
    <property type="entry name" value="ZnF_C2H2"/>
    <property type="match status" value="3"/>
</dbReference>
<dbReference type="PROSITE" id="PS50157">
    <property type="entry name" value="ZINC_FINGER_C2H2_2"/>
    <property type="match status" value="3"/>
</dbReference>
<accession>A0A8S3XJS6</accession>
<dbReference type="PANTHER" id="PTHR24394:SF29">
    <property type="entry name" value="MYONEURIN"/>
    <property type="match status" value="1"/>
</dbReference>
<dbReference type="OrthoDB" id="7852576at2759"/>
<dbReference type="EMBL" id="CAJQZP010001176">
    <property type="protein sequence ID" value="CAG5026409.1"/>
    <property type="molecule type" value="Genomic_DNA"/>
</dbReference>
<dbReference type="GO" id="GO:0005634">
    <property type="term" value="C:nucleus"/>
    <property type="evidence" value="ECO:0007669"/>
    <property type="project" value="UniProtKB-SubCell"/>
</dbReference>
<comment type="caution">
    <text evidence="11">The sequence shown here is derived from an EMBL/GenBank/DDBJ whole genome shotgun (WGS) entry which is preliminary data.</text>
</comment>
<evidence type="ECO:0000256" key="1">
    <source>
        <dbReference type="ARBA" id="ARBA00004123"/>
    </source>
</evidence>
<evidence type="ECO:0000256" key="9">
    <source>
        <dbReference type="PROSITE-ProRule" id="PRU00042"/>
    </source>
</evidence>
<dbReference type="Pfam" id="PF00096">
    <property type="entry name" value="zf-C2H2"/>
    <property type="match status" value="2"/>
</dbReference>
<dbReference type="PANTHER" id="PTHR24394">
    <property type="entry name" value="ZINC FINGER PROTEIN"/>
    <property type="match status" value="1"/>
</dbReference>
<feature type="domain" description="C2H2-type" evidence="10">
    <location>
        <begin position="119"/>
        <end position="142"/>
    </location>
</feature>
<keyword evidence="8" id="KW-0539">Nucleus</keyword>
<evidence type="ECO:0000313" key="12">
    <source>
        <dbReference type="Proteomes" id="UP000691718"/>
    </source>
</evidence>
<dbReference type="AlphaFoldDB" id="A0A8S3XJS6"/>
<dbReference type="GO" id="GO:0008270">
    <property type="term" value="F:zinc ion binding"/>
    <property type="evidence" value="ECO:0007669"/>
    <property type="project" value="UniProtKB-KW"/>
</dbReference>
<organism evidence="11 12">
    <name type="scientific">Parnassius apollo</name>
    <name type="common">Apollo butterfly</name>
    <name type="synonym">Papilio apollo</name>
    <dbReference type="NCBI Taxonomy" id="110799"/>
    <lineage>
        <taxon>Eukaryota</taxon>
        <taxon>Metazoa</taxon>
        <taxon>Ecdysozoa</taxon>
        <taxon>Arthropoda</taxon>
        <taxon>Hexapoda</taxon>
        <taxon>Insecta</taxon>
        <taxon>Pterygota</taxon>
        <taxon>Neoptera</taxon>
        <taxon>Endopterygota</taxon>
        <taxon>Lepidoptera</taxon>
        <taxon>Glossata</taxon>
        <taxon>Ditrysia</taxon>
        <taxon>Papilionoidea</taxon>
        <taxon>Papilionidae</taxon>
        <taxon>Parnassiinae</taxon>
        <taxon>Parnassini</taxon>
        <taxon>Parnassius</taxon>
        <taxon>Parnassius</taxon>
    </lineage>
</organism>
<feature type="domain" description="C2H2-type" evidence="10">
    <location>
        <begin position="91"/>
        <end position="118"/>
    </location>
</feature>
<protein>
    <submittedName>
        <fullName evidence="11">(apollo) hypothetical protein</fullName>
    </submittedName>
</protein>
<evidence type="ECO:0000256" key="6">
    <source>
        <dbReference type="ARBA" id="ARBA00023015"/>
    </source>
</evidence>